<dbReference type="EMBL" id="JASBNA010000071">
    <property type="protein sequence ID" value="KAK7678502.1"/>
    <property type="molecule type" value="Genomic_DNA"/>
</dbReference>
<name>A0AAW0FEE0_9APHY</name>
<feature type="compositionally biased region" description="Basic and acidic residues" evidence="1">
    <location>
        <begin position="45"/>
        <end position="58"/>
    </location>
</feature>
<feature type="compositionally biased region" description="Acidic residues" evidence="1">
    <location>
        <begin position="211"/>
        <end position="234"/>
    </location>
</feature>
<gene>
    <name evidence="2" type="ORF">QCA50_018563</name>
</gene>
<evidence type="ECO:0000313" key="2">
    <source>
        <dbReference type="EMBL" id="KAK7678502.1"/>
    </source>
</evidence>
<protein>
    <submittedName>
        <fullName evidence="2">Uncharacterized protein</fullName>
    </submittedName>
</protein>
<feature type="compositionally biased region" description="Basic residues" evidence="1">
    <location>
        <begin position="9"/>
        <end position="18"/>
    </location>
</feature>
<feature type="compositionally biased region" description="Low complexity" evidence="1">
    <location>
        <begin position="29"/>
        <end position="43"/>
    </location>
</feature>
<feature type="region of interest" description="Disordered" evidence="1">
    <location>
        <begin position="1"/>
        <end position="236"/>
    </location>
</feature>
<dbReference type="Proteomes" id="UP001385951">
    <property type="component" value="Unassembled WGS sequence"/>
</dbReference>
<feature type="region of interest" description="Disordered" evidence="1">
    <location>
        <begin position="633"/>
        <end position="654"/>
    </location>
</feature>
<organism evidence="2 3">
    <name type="scientific">Cerrena zonata</name>
    <dbReference type="NCBI Taxonomy" id="2478898"/>
    <lineage>
        <taxon>Eukaryota</taxon>
        <taxon>Fungi</taxon>
        <taxon>Dikarya</taxon>
        <taxon>Basidiomycota</taxon>
        <taxon>Agaricomycotina</taxon>
        <taxon>Agaricomycetes</taxon>
        <taxon>Polyporales</taxon>
        <taxon>Cerrenaceae</taxon>
        <taxon>Cerrena</taxon>
    </lineage>
</organism>
<reference evidence="2 3" key="1">
    <citation type="submission" date="2022-09" db="EMBL/GenBank/DDBJ databases">
        <authorList>
            <person name="Palmer J.M."/>
        </authorList>
    </citation>
    <scope>NUCLEOTIDE SEQUENCE [LARGE SCALE GENOMIC DNA]</scope>
    <source>
        <strain evidence="2 3">DSM 7382</strain>
    </source>
</reference>
<keyword evidence="3" id="KW-1185">Reference proteome</keyword>
<feature type="compositionally biased region" description="Polar residues" evidence="1">
    <location>
        <begin position="160"/>
        <end position="170"/>
    </location>
</feature>
<evidence type="ECO:0000313" key="3">
    <source>
        <dbReference type="Proteomes" id="UP001385951"/>
    </source>
</evidence>
<accession>A0AAW0FEE0</accession>
<dbReference type="AlphaFoldDB" id="A0AAW0FEE0"/>
<feature type="region of interest" description="Disordered" evidence="1">
    <location>
        <begin position="278"/>
        <end position="307"/>
    </location>
</feature>
<evidence type="ECO:0000256" key="1">
    <source>
        <dbReference type="SAM" id="MobiDB-lite"/>
    </source>
</evidence>
<comment type="caution">
    <text evidence="2">The sequence shown here is derived from an EMBL/GenBank/DDBJ whole genome shotgun (WGS) entry which is preliminary data.</text>
</comment>
<proteinExistence type="predicted"/>
<feature type="compositionally biased region" description="Basic and acidic residues" evidence="1">
    <location>
        <begin position="132"/>
        <end position="145"/>
    </location>
</feature>
<feature type="compositionally biased region" description="Polar residues" evidence="1">
    <location>
        <begin position="278"/>
        <end position="287"/>
    </location>
</feature>
<feature type="compositionally biased region" description="Polar residues" evidence="1">
    <location>
        <begin position="59"/>
        <end position="71"/>
    </location>
</feature>
<feature type="compositionally biased region" description="Basic and acidic residues" evidence="1">
    <location>
        <begin position="114"/>
        <end position="124"/>
    </location>
</feature>
<sequence length="654" mass="73827">MSLVDRPTRTNRSRRHDALKRGLGPSANSSSQSIIEQLSQILQKVRADSEVSSHHNDNSDTMDAESNSEPSSAHPMSEGRTSRSGGLPASAFQVSTGGAVAPIFDASSGTEEEPSIREEVHPDEDVLMDPAAVDRTDSVEVEKQLDLFNSEIPEQDERAGNNSDNGSAGTVRQEWHRRGTLQGQKAKKVRIRTTKGSGDNDDTDDSRHDQDDDDDDDDGSCGDDENEGDDEDMVPEVQLHRTQRHLEKSKPKAALEARDILPLYHAMEEILRRGSVADYSSRQTPQRPVTLDYAPVPKTRRPPRLARQSASLEVKLLQNQLRKVTMFLMGRDTKKSPFPKPPTKKEVDLVEKTKRGGPTKENFNLDVMGYRKRSLWNQRGALILARLYVETKDCITDDVRVVQEQVLRHIPALVRQYELINVDHMEPRQQERLEKNFVRDIRNSRCKSVSDMKVANEKVSLTEDMQLGMRRLDIASSMSALRKFSNLLDTMGTGAISGDETDTGKTGKTLTPPRYRIVKLPWRSPELTNVMRILDLIHLQSRFSSVGRATAGNWPRYRVESSLEVDSRAIRGLPRNCYDPTWLREQDENMLEDLDIQPPVDLSIPERISMYDILLSFSVLNLTSRVSDAKRYAHVKGPNDRPLPAERGRPSDRR</sequence>